<accession>A0A6B2M5N5</accession>
<keyword evidence="3" id="KW-1185">Reference proteome</keyword>
<evidence type="ECO:0000313" key="3">
    <source>
        <dbReference type="Proteomes" id="UP000478417"/>
    </source>
</evidence>
<gene>
    <name evidence="2" type="ORF">G0Q06_13360</name>
</gene>
<proteinExistence type="predicted"/>
<dbReference type="AlphaFoldDB" id="A0A6B2M5N5"/>
<feature type="transmembrane region" description="Helical" evidence="1">
    <location>
        <begin position="42"/>
        <end position="63"/>
    </location>
</feature>
<reference evidence="2 3" key="1">
    <citation type="submission" date="2020-02" db="EMBL/GenBank/DDBJ databases">
        <title>Albibacoteraceae fam. nov., the first described family within the subdivision 4 Verrucomicrobia.</title>
        <authorList>
            <person name="Xi F."/>
        </authorList>
    </citation>
    <scope>NUCLEOTIDE SEQUENCE [LARGE SCALE GENOMIC DNA]</scope>
    <source>
        <strain evidence="2 3">CK1056</strain>
    </source>
</reference>
<dbReference type="Proteomes" id="UP000478417">
    <property type="component" value="Unassembled WGS sequence"/>
</dbReference>
<name>A0A6B2M5N5_9BACT</name>
<keyword evidence="1" id="KW-1133">Transmembrane helix</keyword>
<feature type="transmembrane region" description="Helical" evidence="1">
    <location>
        <begin position="6"/>
        <end position="30"/>
    </location>
</feature>
<feature type="transmembrane region" description="Helical" evidence="1">
    <location>
        <begin position="75"/>
        <end position="93"/>
    </location>
</feature>
<keyword evidence="1" id="KW-0812">Transmembrane</keyword>
<dbReference type="RefSeq" id="WP_163967020.1">
    <property type="nucleotide sequence ID" value="NZ_JAAGNX010000003.1"/>
</dbReference>
<feature type="transmembrane region" description="Helical" evidence="1">
    <location>
        <begin position="192"/>
        <end position="211"/>
    </location>
</feature>
<evidence type="ECO:0000313" key="2">
    <source>
        <dbReference type="EMBL" id="NDV63447.1"/>
    </source>
</evidence>
<keyword evidence="1" id="KW-0472">Membrane</keyword>
<protein>
    <submittedName>
        <fullName evidence="2">Uncharacterized protein</fullName>
    </submittedName>
</protein>
<evidence type="ECO:0000256" key="1">
    <source>
        <dbReference type="SAM" id="Phobius"/>
    </source>
</evidence>
<sequence>MSGPQLAILGGIWLSLLYSAAVMPASVWVIQVTVSRTWMAGIASALGLSLGQLPWCLLASVLLFQYPLFWQEMDFHLRAIAVLFLFWMAYRCIKAPEVRLLKTATTANISGLFVMSFWRSLIMPWRFPLWAAFILSVGIHLRGPGWMAACLFSLGAVVGQMLWHLHFIVVAGLFGHRVPEDISLRSLNKLRLLSATVTAGLGFIILAPIAFPPI</sequence>
<dbReference type="EMBL" id="JAAGNX010000003">
    <property type="protein sequence ID" value="NDV63447.1"/>
    <property type="molecule type" value="Genomic_DNA"/>
</dbReference>
<comment type="caution">
    <text evidence="2">The sequence shown here is derived from an EMBL/GenBank/DDBJ whole genome shotgun (WGS) entry which is preliminary data.</text>
</comment>
<organism evidence="2 3">
    <name type="scientific">Oceanipulchritudo coccoides</name>
    <dbReference type="NCBI Taxonomy" id="2706888"/>
    <lineage>
        <taxon>Bacteria</taxon>
        <taxon>Pseudomonadati</taxon>
        <taxon>Verrucomicrobiota</taxon>
        <taxon>Opitutia</taxon>
        <taxon>Puniceicoccales</taxon>
        <taxon>Oceanipulchritudinaceae</taxon>
        <taxon>Oceanipulchritudo</taxon>
    </lineage>
</organism>
<feature type="transmembrane region" description="Helical" evidence="1">
    <location>
        <begin position="145"/>
        <end position="171"/>
    </location>
</feature>